<keyword evidence="4" id="KW-1185">Reference proteome</keyword>
<name>A0A1H9KLS9_9ACTN</name>
<dbReference type="PANTHER" id="PTHR45947:SF3">
    <property type="entry name" value="SULFOQUINOVOSYL TRANSFERASE SQD2"/>
    <property type="match status" value="1"/>
</dbReference>
<dbReference type="PANTHER" id="PTHR45947">
    <property type="entry name" value="SULFOQUINOVOSYL TRANSFERASE SQD2"/>
    <property type="match status" value="1"/>
</dbReference>
<dbReference type="Proteomes" id="UP000198504">
    <property type="component" value="Unassembled WGS sequence"/>
</dbReference>
<dbReference type="SUPFAM" id="SSF53756">
    <property type="entry name" value="UDP-Glycosyltransferase/glycogen phosphorylase"/>
    <property type="match status" value="1"/>
</dbReference>
<dbReference type="EMBL" id="FOFA01000007">
    <property type="protein sequence ID" value="SER00058.1"/>
    <property type="molecule type" value="Genomic_DNA"/>
</dbReference>
<evidence type="ECO:0000313" key="4">
    <source>
        <dbReference type="Proteomes" id="UP000198504"/>
    </source>
</evidence>
<dbReference type="RefSeq" id="WP_091183415.1">
    <property type="nucleotide sequence ID" value="NZ_FOFA01000007.1"/>
</dbReference>
<evidence type="ECO:0000259" key="2">
    <source>
        <dbReference type="Pfam" id="PF04230"/>
    </source>
</evidence>
<dbReference type="Pfam" id="PF04230">
    <property type="entry name" value="PS_pyruv_trans"/>
    <property type="match status" value="1"/>
</dbReference>
<sequence>MSPATPAGPAGSEDVVALLALAPPDGTTRFVDQIVRDAPPGSAFRYFSWPRALLGRYDVLHVHWPEFLLRSGTRRGSATKAALFLLLVARLRATGTPVVRTLHNLKPHTPGSWTEAVLLELLDARVRHHITLNPVTRVPSRRPSTHIPHAHYRDVLPSARRCGRPGTALFVGRIEPYKNVPHLLGVFATLPDPELRLRVVGQADRPLREELQGLAEADPRVGVRFGFVPDADLAAEVAEASLVVLPYSELHNSGVLLVALSLGRPVLVPRTPTTDQLADEVGADWVRRYDGELGADDLEAALRAAPGTARGAAPRLDGRDWPSVAAAHQAVYRRVVAERAEARAAEAGPGARRAERTRVYVYPSGQRNNLGDSVLRRAYLDALRRHGRLHVCVGPDDGYVSGLGLRPGDVVHASPPRWLASALSPRPFRLVAALNAGELVLDTRFAAGVPGKLALALLASLRGGRTVAVGLGVRSPGSRLGRSALRALLRPVSLLAWRDPQSRVWLGQGEVAPDWALALGTPVPELRTEEAPRDVLAVCLRGDRPVPSERWFETVRLLALAHDAELVVVTQMTGDEPRAEEVAARLGASRLPWTGGSHAEHERAVRAVYRRSVAVVSDRIHALILGLTEGAVPVGYTTGRAEKIERTFAAFSTLPVAFSDAELEAGDDPLARAQALVAQRATFLDDLDAARDVLEDLAQELGTTAGAGVRRSRVDMERSAARSRRTGRTTVPTSAR</sequence>
<proteinExistence type="predicted"/>
<organism evidence="3 4">
    <name type="scientific">Microlunatus flavus</name>
    <dbReference type="NCBI Taxonomy" id="1036181"/>
    <lineage>
        <taxon>Bacteria</taxon>
        <taxon>Bacillati</taxon>
        <taxon>Actinomycetota</taxon>
        <taxon>Actinomycetes</taxon>
        <taxon>Propionibacteriales</taxon>
        <taxon>Propionibacteriaceae</taxon>
        <taxon>Microlunatus</taxon>
    </lineage>
</organism>
<feature type="domain" description="Polysaccharide pyruvyl transferase" evidence="2">
    <location>
        <begin position="369"/>
        <end position="630"/>
    </location>
</feature>
<reference evidence="4" key="1">
    <citation type="submission" date="2016-10" db="EMBL/GenBank/DDBJ databases">
        <authorList>
            <person name="Varghese N."/>
            <person name="Submissions S."/>
        </authorList>
    </citation>
    <scope>NUCLEOTIDE SEQUENCE [LARGE SCALE GENOMIC DNA]</scope>
    <source>
        <strain evidence="4">CGMCC 4.6856</strain>
    </source>
</reference>
<dbReference type="OrthoDB" id="9797819at2"/>
<evidence type="ECO:0000313" key="3">
    <source>
        <dbReference type="EMBL" id="SER00058.1"/>
    </source>
</evidence>
<dbReference type="InterPro" id="IPR050194">
    <property type="entry name" value="Glycosyltransferase_grp1"/>
</dbReference>
<dbReference type="AlphaFoldDB" id="A0A1H9KLS9"/>
<dbReference type="InterPro" id="IPR007345">
    <property type="entry name" value="Polysacch_pyruvyl_Trfase"/>
</dbReference>
<feature type="region of interest" description="Disordered" evidence="1">
    <location>
        <begin position="708"/>
        <end position="736"/>
    </location>
</feature>
<gene>
    <name evidence="3" type="ORF">SAMN05421756_107271</name>
</gene>
<dbReference type="Gene3D" id="3.40.50.2000">
    <property type="entry name" value="Glycogen Phosphorylase B"/>
    <property type="match status" value="1"/>
</dbReference>
<protein>
    <submittedName>
        <fullName evidence="3">Glycosyltransferase involved in cell wall bisynthesis</fullName>
    </submittedName>
</protein>
<evidence type="ECO:0000256" key="1">
    <source>
        <dbReference type="SAM" id="MobiDB-lite"/>
    </source>
</evidence>
<dbReference type="STRING" id="1036181.SAMN05421756_107271"/>
<dbReference type="Pfam" id="PF13692">
    <property type="entry name" value="Glyco_trans_1_4"/>
    <property type="match status" value="1"/>
</dbReference>
<keyword evidence="3" id="KW-0808">Transferase</keyword>
<accession>A0A1H9KLS9</accession>
<dbReference type="GO" id="GO:0016757">
    <property type="term" value="F:glycosyltransferase activity"/>
    <property type="evidence" value="ECO:0007669"/>
    <property type="project" value="TreeGrafter"/>
</dbReference>